<dbReference type="CDD" id="cd15798">
    <property type="entry name" value="PMEI-like_3"/>
    <property type="match status" value="1"/>
</dbReference>
<reference evidence="3" key="1">
    <citation type="journal article" date="2023" name="Nat. Commun.">
        <title>Diploid and tetraploid genomes of Acorus and the evolution of monocots.</title>
        <authorList>
            <person name="Ma L."/>
            <person name="Liu K.W."/>
            <person name="Li Z."/>
            <person name="Hsiao Y.Y."/>
            <person name="Qi Y."/>
            <person name="Fu T."/>
            <person name="Tang G.D."/>
            <person name="Zhang D."/>
            <person name="Sun W.H."/>
            <person name="Liu D.K."/>
            <person name="Li Y."/>
            <person name="Chen G.Z."/>
            <person name="Liu X.D."/>
            <person name="Liao X.Y."/>
            <person name="Jiang Y.T."/>
            <person name="Yu X."/>
            <person name="Hao Y."/>
            <person name="Huang J."/>
            <person name="Zhao X.W."/>
            <person name="Ke S."/>
            <person name="Chen Y.Y."/>
            <person name="Wu W.L."/>
            <person name="Hsu J.L."/>
            <person name="Lin Y.F."/>
            <person name="Huang M.D."/>
            <person name="Li C.Y."/>
            <person name="Huang L."/>
            <person name="Wang Z.W."/>
            <person name="Zhao X."/>
            <person name="Zhong W.Y."/>
            <person name="Peng D.H."/>
            <person name="Ahmad S."/>
            <person name="Lan S."/>
            <person name="Zhang J.S."/>
            <person name="Tsai W.C."/>
            <person name="Van de Peer Y."/>
            <person name="Liu Z.J."/>
        </authorList>
    </citation>
    <scope>NUCLEOTIDE SEQUENCE</scope>
    <source>
        <strain evidence="3">SCP</strain>
    </source>
</reference>
<gene>
    <name evidence="3" type="ORF">QJS04_geneDACA012357</name>
</gene>
<organism evidence="3 4">
    <name type="scientific">Acorus gramineus</name>
    <name type="common">Dwarf sweet flag</name>
    <dbReference type="NCBI Taxonomy" id="55184"/>
    <lineage>
        <taxon>Eukaryota</taxon>
        <taxon>Viridiplantae</taxon>
        <taxon>Streptophyta</taxon>
        <taxon>Embryophyta</taxon>
        <taxon>Tracheophyta</taxon>
        <taxon>Spermatophyta</taxon>
        <taxon>Magnoliopsida</taxon>
        <taxon>Liliopsida</taxon>
        <taxon>Acoraceae</taxon>
        <taxon>Acorus</taxon>
    </lineage>
</organism>
<name>A0AAV9B9F1_ACOGR</name>
<evidence type="ECO:0000313" key="4">
    <source>
        <dbReference type="Proteomes" id="UP001179952"/>
    </source>
</evidence>
<dbReference type="SMART" id="SM00856">
    <property type="entry name" value="PMEI"/>
    <property type="match status" value="1"/>
</dbReference>
<proteinExistence type="predicted"/>
<dbReference type="InterPro" id="IPR035513">
    <property type="entry name" value="Invertase/methylesterase_inhib"/>
</dbReference>
<dbReference type="Gene3D" id="1.20.140.40">
    <property type="entry name" value="Invertase/pectin methylesterase inhibitor family protein"/>
    <property type="match status" value="1"/>
</dbReference>
<dbReference type="Proteomes" id="UP001179952">
    <property type="component" value="Unassembled WGS sequence"/>
</dbReference>
<feature type="domain" description="Pectinesterase inhibitor" evidence="2">
    <location>
        <begin position="115"/>
        <end position="277"/>
    </location>
</feature>
<dbReference type="PANTHER" id="PTHR31080:SF161">
    <property type="entry name" value="OS10G0508700 PROTEIN"/>
    <property type="match status" value="1"/>
</dbReference>
<dbReference type="InterPro" id="IPR051955">
    <property type="entry name" value="PME_Inhibitor"/>
</dbReference>
<evidence type="ECO:0000256" key="1">
    <source>
        <dbReference type="ARBA" id="ARBA00022729"/>
    </source>
</evidence>
<dbReference type="InterPro" id="IPR006501">
    <property type="entry name" value="Pectinesterase_inhib_dom"/>
</dbReference>
<evidence type="ECO:0000259" key="2">
    <source>
        <dbReference type="SMART" id="SM00856"/>
    </source>
</evidence>
<keyword evidence="4" id="KW-1185">Reference proteome</keyword>
<dbReference type="AlphaFoldDB" id="A0AAV9B9F1"/>
<dbReference type="NCBIfam" id="TIGR01614">
    <property type="entry name" value="PME_inhib"/>
    <property type="match status" value="1"/>
</dbReference>
<keyword evidence="1" id="KW-0732">Signal</keyword>
<dbReference type="Pfam" id="PF04043">
    <property type="entry name" value="PMEI"/>
    <property type="match status" value="1"/>
</dbReference>
<accession>A0AAV9B9F1</accession>
<evidence type="ECO:0000313" key="3">
    <source>
        <dbReference type="EMBL" id="KAK1272871.1"/>
    </source>
</evidence>
<sequence length="284" mass="30918">MYELKSIHTTITRQPSNFSVSKEDVPICIYTTKLLESRFLHVLHNPPTTKLFIMINIIIIYINPHCNLCQTEKRERERERERGMDSRYALAALLTLLLFSERACARGHHRHIKQNSTNFIRTSCSATLYPQVCYKTLSAYASTIRVSPLQLAQTALNVSLSCARTTLDVVSDLSRAAEAAAVAPAMSDCVENVGDSADQLRQSLEEMRGLVGPEFGVRIGNIQTWVSAALTNEDTCADALRGGVGGGSGGGGSDAAAEEARSQVESLGQLTSNALALVNRLTSD</sequence>
<dbReference type="SUPFAM" id="SSF101148">
    <property type="entry name" value="Plant invertase/pectin methylesterase inhibitor"/>
    <property type="match status" value="1"/>
</dbReference>
<protein>
    <recommendedName>
        <fullName evidence="2">Pectinesterase inhibitor domain-containing protein</fullName>
    </recommendedName>
</protein>
<dbReference type="GO" id="GO:0004857">
    <property type="term" value="F:enzyme inhibitor activity"/>
    <property type="evidence" value="ECO:0007669"/>
    <property type="project" value="InterPro"/>
</dbReference>
<dbReference type="EMBL" id="JAUJYN010000004">
    <property type="protein sequence ID" value="KAK1272871.1"/>
    <property type="molecule type" value="Genomic_DNA"/>
</dbReference>
<comment type="caution">
    <text evidence="3">The sequence shown here is derived from an EMBL/GenBank/DDBJ whole genome shotgun (WGS) entry which is preliminary data.</text>
</comment>
<dbReference type="PANTHER" id="PTHR31080">
    <property type="entry name" value="PECTINESTERASE INHIBITOR-LIKE"/>
    <property type="match status" value="1"/>
</dbReference>
<reference evidence="3" key="2">
    <citation type="submission" date="2023-06" db="EMBL/GenBank/DDBJ databases">
        <authorList>
            <person name="Ma L."/>
            <person name="Liu K.-W."/>
            <person name="Li Z."/>
            <person name="Hsiao Y.-Y."/>
            <person name="Qi Y."/>
            <person name="Fu T."/>
            <person name="Tang G."/>
            <person name="Zhang D."/>
            <person name="Sun W.-H."/>
            <person name="Liu D.-K."/>
            <person name="Li Y."/>
            <person name="Chen G.-Z."/>
            <person name="Liu X.-D."/>
            <person name="Liao X.-Y."/>
            <person name="Jiang Y.-T."/>
            <person name="Yu X."/>
            <person name="Hao Y."/>
            <person name="Huang J."/>
            <person name="Zhao X.-W."/>
            <person name="Ke S."/>
            <person name="Chen Y.-Y."/>
            <person name="Wu W.-L."/>
            <person name="Hsu J.-L."/>
            <person name="Lin Y.-F."/>
            <person name="Huang M.-D."/>
            <person name="Li C.-Y."/>
            <person name="Huang L."/>
            <person name="Wang Z.-W."/>
            <person name="Zhao X."/>
            <person name="Zhong W.-Y."/>
            <person name="Peng D.-H."/>
            <person name="Ahmad S."/>
            <person name="Lan S."/>
            <person name="Zhang J.-S."/>
            <person name="Tsai W.-C."/>
            <person name="Van De Peer Y."/>
            <person name="Liu Z.-J."/>
        </authorList>
    </citation>
    <scope>NUCLEOTIDE SEQUENCE</scope>
    <source>
        <strain evidence="3">SCP</strain>
        <tissue evidence="3">Leaves</tissue>
    </source>
</reference>